<dbReference type="GeneID" id="6758686"/>
<dbReference type="HOGENOM" id="CLU_1930225_0_0_1"/>
<proteinExistence type="predicted"/>
<keyword evidence="2" id="KW-1185">Reference proteome</keyword>
<dbReference type="RefSeq" id="XP_002117474.1">
    <property type="nucleotide sequence ID" value="XM_002117438.1"/>
</dbReference>
<dbReference type="CTD" id="6758686"/>
<protein>
    <submittedName>
        <fullName evidence="1">Uncharacterized protein</fullName>
    </submittedName>
</protein>
<accession>B3SB28</accession>
<evidence type="ECO:0000313" key="1">
    <source>
        <dbReference type="EMBL" id="EDV20090.1"/>
    </source>
</evidence>
<dbReference type="EMBL" id="DS985263">
    <property type="protein sequence ID" value="EDV20090.1"/>
    <property type="molecule type" value="Genomic_DNA"/>
</dbReference>
<organism evidence="1 2">
    <name type="scientific">Trichoplax adhaerens</name>
    <name type="common">Trichoplax reptans</name>
    <dbReference type="NCBI Taxonomy" id="10228"/>
    <lineage>
        <taxon>Eukaryota</taxon>
        <taxon>Metazoa</taxon>
        <taxon>Placozoa</taxon>
        <taxon>Uniplacotomia</taxon>
        <taxon>Trichoplacea</taxon>
        <taxon>Trichoplacidae</taxon>
        <taxon>Trichoplax</taxon>
    </lineage>
</organism>
<dbReference type="InParanoid" id="B3SB28"/>
<dbReference type="KEGG" id="tad:TRIADDRAFT_61470"/>
<gene>
    <name evidence="1" type="ORF">TRIADDRAFT_61470</name>
</gene>
<dbReference type="AlphaFoldDB" id="B3SB28"/>
<evidence type="ECO:0000313" key="2">
    <source>
        <dbReference type="Proteomes" id="UP000009022"/>
    </source>
</evidence>
<sequence length="131" mass="14724">MDSSIYFYKSMPIGTTKTEDRNIILVKYEVRLFWWSFPLNRISVTVHTTKHDHPKAEPGLVLMQYTGIQCTGCVESRAILSEYGMVCVICFGSSPQAEVGSNINRGSFNGLILRKIHANSSNHQTIKIGLE</sequence>
<reference evidence="1 2" key="1">
    <citation type="journal article" date="2008" name="Nature">
        <title>The Trichoplax genome and the nature of placozoans.</title>
        <authorList>
            <person name="Srivastava M."/>
            <person name="Begovic E."/>
            <person name="Chapman J."/>
            <person name="Putnam N.H."/>
            <person name="Hellsten U."/>
            <person name="Kawashima T."/>
            <person name="Kuo A."/>
            <person name="Mitros T."/>
            <person name="Salamov A."/>
            <person name="Carpenter M.L."/>
            <person name="Signorovitch A.Y."/>
            <person name="Moreno M.A."/>
            <person name="Kamm K."/>
            <person name="Grimwood J."/>
            <person name="Schmutz J."/>
            <person name="Shapiro H."/>
            <person name="Grigoriev I.V."/>
            <person name="Buss L.W."/>
            <person name="Schierwater B."/>
            <person name="Dellaporta S.L."/>
            <person name="Rokhsar D.S."/>
        </authorList>
    </citation>
    <scope>NUCLEOTIDE SEQUENCE [LARGE SCALE GENOMIC DNA]</scope>
    <source>
        <strain evidence="1 2">Grell-BS-1999</strain>
    </source>
</reference>
<dbReference type="Proteomes" id="UP000009022">
    <property type="component" value="Unassembled WGS sequence"/>
</dbReference>
<name>B3SB28_TRIAD</name>